<proteinExistence type="predicted"/>
<accession>C3MI42</accession>
<protein>
    <submittedName>
        <fullName evidence="6">Carbon monoxide dehydrogenase medium chain</fullName>
        <ecNumber evidence="6">1.2.99.2</ecNumber>
    </submittedName>
</protein>
<evidence type="ECO:0000313" key="7">
    <source>
        <dbReference type="Proteomes" id="UP000001054"/>
    </source>
</evidence>
<dbReference type="EMBL" id="CP001389">
    <property type="protein sequence ID" value="ACP24390.1"/>
    <property type="molecule type" value="Genomic_DNA"/>
</dbReference>
<dbReference type="KEGG" id="rhi:NGR_c05970"/>
<dbReference type="PANTHER" id="PTHR42659:SF2">
    <property type="entry name" value="XANTHINE DEHYDROGENASE SUBUNIT C-RELATED"/>
    <property type="match status" value="1"/>
</dbReference>
<gene>
    <name evidence="6" type="ordered locus">NGR_c05970</name>
</gene>
<dbReference type="OrthoDB" id="9793944at2"/>
<evidence type="ECO:0000256" key="4">
    <source>
        <dbReference type="SAM" id="MobiDB-lite"/>
    </source>
</evidence>
<dbReference type="EC" id="1.2.99.2" evidence="6"/>
<evidence type="ECO:0000256" key="1">
    <source>
        <dbReference type="ARBA" id="ARBA00022630"/>
    </source>
</evidence>
<dbReference type="Pfam" id="PF03450">
    <property type="entry name" value="CO_deh_flav_C"/>
    <property type="match status" value="1"/>
</dbReference>
<organism evidence="6 7">
    <name type="scientific">Sinorhizobium fredii (strain NBRC 101917 / NGR234)</name>
    <dbReference type="NCBI Taxonomy" id="394"/>
    <lineage>
        <taxon>Bacteria</taxon>
        <taxon>Pseudomonadati</taxon>
        <taxon>Pseudomonadota</taxon>
        <taxon>Alphaproteobacteria</taxon>
        <taxon>Hyphomicrobiales</taxon>
        <taxon>Rhizobiaceae</taxon>
        <taxon>Sinorhizobium/Ensifer group</taxon>
        <taxon>Sinorhizobium</taxon>
    </lineage>
</organism>
<dbReference type="PANTHER" id="PTHR42659">
    <property type="entry name" value="XANTHINE DEHYDROGENASE SUBUNIT C-RELATED"/>
    <property type="match status" value="1"/>
</dbReference>
<evidence type="ECO:0000256" key="3">
    <source>
        <dbReference type="ARBA" id="ARBA00023002"/>
    </source>
</evidence>
<dbReference type="HOGENOM" id="CLU_058050_3_1_5"/>
<dbReference type="SMART" id="SM01092">
    <property type="entry name" value="CO_deh_flav_C"/>
    <property type="match status" value="1"/>
</dbReference>
<dbReference type="GO" id="GO:0071949">
    <property type="term" value="F:FAD binding"/>
    <property type="evidence" value="ECO:0007669"/>
    <property type="project" value="InterPro"/>
</dbReference>
<reference evidence="6 7" key="1">
    <citation type="journal article" date="2009" name="Appl. Environ. Microbiol.">
        <title>Rhizobium sp. strain NGR234 possesses a remarkable number of secretion systems.</title>
        <authorList>
            <person name="Schmeisser C."/>
            <person name="Liesegang H."/>
            <person name="Krysciak D."/>
            <person name="Bakkou N."/>
            <person name="Le Quere A."/>
            <person name="Wollherr A."/>
            <person name="Heinemeyer I."/>
            <person name="Morgenstern B."/>
            <person name="Pommerening-Roeser A."/>
            <person name="Flores M."/>
            <person name="Palacios R."/>
            <person name="Brenner S."/>
            <person name="Gottschalk G."/>
            <person name="Schmitz R.A."/>
            <person name="Broughton W.J."/>
            <person name="Perret X."/>
            <person name="Strittmatter A.W."/>
            <person name="Streit W.R."/>
        </authorList>
    </citation>
    <scope>NUCLEOTIDE SEQUENCE [LARGE SCALE GENOMIC DNA]</scope>
    <source>
        <strain evidence="7">NBRC 101917 / NGR234</strain>
    </source>
</reference>
<feature type="compositionally biased region" description="Basic and acidic residues" evidence="4">
    <location>
        <begin position="21"/>
        <end position="37"/>
    </location>
</feature>
<dbReference type="Proteomes" id="UP000001054">
    <property type="component" value="Chromosome"/>
</dbReference>
<dbReference type="Gene3D" id="3.30.390.50">
    <property type="entry name" value="CO dehydrogenase flavoprotein, C-terminal domain"/>
    <property type="match status" value="1"/>
</dbReference>
<dbReference type="PROSITE" id="PS51387">
    <property type="entry name" value="FAD_PCMH"/>
    <property type="match status" value="1"/>
</dbReference>
<dbReference type="SUPFAM" id="SSF56176">
    <property type="entry name" value="FAD-binding/transporter-associated domain-like"/>
    <property type="match status" value="1"/>
</dbReference>
<evidence type="ECO:0000313" key="6">
    <source>
        <dbReference type="EMBL" id="ACP24390.1"/>
    </source>
</evidence>
<dbReference type="InterPro" id="IPR002346">
    <property type="entry name" value="Mopterin_DH_FAD-bd"/>
</dbReference>
<dbReference type="eggNOG" id="COG1319">
    <property type="taxonomic scope" value="Bacteria"/>
</dbReference>
<dbReference type="Gene3D" id="3.30.43.10">
    <property type="entry name" value="Uridine Diphospho-n-acetylenolpyruvylglucosamine Reductase, domain 2"/>
    <property type="match status" value="1"/>
</dbReference>
<dbReference type="InterPro" id="IPR036318">
    <property type="entry name" value="FAD-bd_PCMH-like_sf"/>
</dbReference>
<evidence type="ECO:0000259" key="5">
    <source>
        <dbReference type="PROSITE" id="PS51387"/>
    </source>
</evidence>
<dbReference type="InterPro" id="IPR036683">
    <property type="entry name" value="CO_DH_flav_C_dom_sf"/>
</dbReference>
<sequence length="353" mass="38288">MLDNPILSLIMQVNFETRHGIGETRRSRDDKAFRDISEPSGAHGPTMPESAFPIDGGEMKPAPFEYLAATSAAEAAEALAAANGDGKIIAGGQSLMPMINFRLVKPTILIDINRIAGLDRIEKHGERLRIGATVRHRMTATDALVHRHIPILHDAMHHVAHLTVRNRGTFCGSVCHADPAAEMPVMTLLLDGTITALSIRGERQIAASDFFVGSLMTALEPDEFVTSIDIDTLPPETGWGFEEFSRRHGDFALACVATTLRIVDGVAGDVRFGMMGVGETPLRLPDIETLVEGQAISEMLLQDVSETLKGLLHPNTDIHASADYRLHLAGALARRALRDAWTRATLRKDGADA</sequence>
<keyword evidence="7" id="KW-1185">Reference proteome</keyword>
<dbReference type="PATRIC" id="fig|394.7.peg.3412"/>
<dbReference type="InterPro" id="IPR051312">
    <property type="entry name" value="Diverse_Substr_Oxidored"/>
</dbReference>
<dbReference type="STRING" id="394.NGR_c05970"/>
<dbReference type="InterPro" id="IPR016167">
    <property type="entry name" value="FAD-bd_PCMH_sub1"/>
</dbReference>
<keyword evidence="2" id="KW-0274">FAD</keyword>
<dbReference type="InterPro" id="IPR016166">
    <property type="entry name" value="FAD-bd_PCMH"/>
</dbReference>
<dbReference type="Pfam" id="PF00941">
    <property type="entry name" value="FAD_binding_5"/>
    <property type="match status" value="1"/>
</dbReference>
<dbReference type="AlphaFoldDB" id="C3MI42"/>
<feature type="domain" description="FAD-binding PCMH-type" evidence="5">
    <location>
        <begin position="59"/>
        <end position="235"/>
    </location>
</feature>
<dbReference type="Gene3D" id="3.30.465.10">
    <property type="match status" value="1"/>
</dbReference>
<evidence type="ECO:0000256" key="2">
    <source>
        <dbReference type="ARBA" id="ARBA00022827"/>
    </source>
</evidence>
<dbReference type="InterPro" id="IPR005107">
    <property type="entry name" value="CO_DH_flav_C"/>
</dbReference>
<feature type="region of interest" description="Disordered" evidence="4">
    <location>
        <begin position="21"/>
        <end position="55"/>
    </location>
</feature>
<dbReference type="SUPFAM" id="SSF55447">
    <property type="entry name" value="CO dehydrogenase flavoprotein C-terminal domain-like"/>
    <property type="match status" value="1"/>
</dbReference>
<name>C3MI42_SINFN</name>
<keyword evidence="1" id="KW-0285">Flavoprotein</keyword>
<keyword evidence="3 6" id="KW-0560">Oxidoreductase</keyword>
<dbReference type="GO" id="GO:0016491">
    <property type="term" value="F:oxidoreductase activity"/>
    <property type="evidence" value="ECO:0007669"/>
    <property type="project" value="UniProtKB-KW"/>
</dbReference>
<dbReference type="InterPro" id="IPR016169">
    <property type="entry name" value="FAD-bd_PCMH_sub2"/>
</dbReference>